<dbReference type="AlphaFoldDB" id="A0A645JF89"/>
<proteinExistence type="predicted"/>
<protein>
    <submittedName>
        <fullName evidence="1">Uncharacterized protein</fullName>
    </submittedName>
</protein>
<comment type="caution">
    <text evidence="1">The sequence shown here is derived from an EMBL/GenBank/DDBJ whole genome shotgun (WGS) entry which is preliminary data.</text>
</comment>
<gene>
    <name evidence="1" type="ORF">SDC9_210018</name>
</gene>
<organism evidence="1">
    <name type="scientific">bioreactor metagenome</name>
    <dbReference type="NCBI Taxonomy" id="1076179"/>
    <lineage>
        <taxon>unclassified sequences</taxon>
        <taxon>metagenomes</taxon>
        <taxon>ecological metagenomes</taxon>
    </lineage>
</organism>
<sequence length="40" mass="5141">MFSIEEYNTRIWYITKEYIKDHNVFVVYNHNNEIIYDFFM</sequence>
<accession>A0A645JF89</accession>
<dbReference type="EMBL" id="VSSQ01140045">
    <property type="protein sequence ID" value="MPN62271.1"/>
    <property type="molecule type" value="Genomic_DNA"/>
</dbReference>
<reference evidence="1" key="1">
    <citation type="submission" date="2019-08" db="EMBL/GenBank/DDBJ databases">
        <authorList>
            <person name="Kucharzyk K."/>
            <person name="Murdoch R.W."/>
            <person name="Higgins S."/>
            <person name="Loffler F."/>
        </authorList>
    </citation>
    <scope>NUCLEOTIDE SEQUENCE</scope>
</reference>
<name>A0A645JF89_9ZZZZ</name>
<evidence type="ECO:0000313" key="1">
    <source>
        <dbReference type="EMBL" id="MPN62271.1"/>
    </source>
</evidence>